<dbReference type="InterPro" id="IPR038741">
    <property type="entry name" value="AP5B1"/>
</dbReference>
<dbReference type="InterPro" id="IPR048981">
    <property type="entry name" value="AP5B1_C"/>
</dbReference>
<dbReference type="EMBL" id="QPKB01000009">
    <property type="protein sequence ID" value="RWR92861.1"/>
    <property type="molecule type" value="Genomic_DNA"/>
</dbReference>
<dbReference type="AlphaFoldDB" id="A0A3S3NRD7"/>
<evidence type="ECO:0000259" key="1">
    <source>
        <dbReference type="Pfam" id="PF21588"/>
    </source>
</evidence>
<evidence type="ECO:0000259" key="2">
    <source>
        <dbReference type="Pfam" id="PF21590"/>
    </source>
</evidence>
<dbReference type="PANTHER" id="PTHR34033">
    <property type="entry name" value="AP-5 COMPLEX SUBUNIT BETA-1"/>
    <property type="match status" value="1"/>
</dbReference>
<organism evidence="3 4">
    <name type="scientific">Cinnamomum micranthum f. kanehirae</name>
    <dbReference type="NCBI Taxonomy" id="337451"/>
    <lineage>
        <taxon>Eukaryota</taxon>
        <taxon>Viridiplantae</taxon>
        <taxon>Streptophyta</taxon>
        <taxon>Embryophyta</taxon>
        <taxon>Tracheophyta</taxon>
        <taxon>Spermatophyta</taxon>
        <taxon>Magnoliopsida</taxon>
        <taxon>Magnoliidae</taxon>
        <taxon>Laurales</taxon>
        <taxon>Lauraceae</taxon>
        <taxon>Cinnamomum</taxon>
    </lineage>
</organism>
<dbReference type="PANTHER" id="PTHR34033:SF1">
    <property type="entry name" value="AP-5 COMPLEX SUBUNIT BETA-1"/>
    <property type="match status" value="1"/>
</dbReference>
<protein>
    <submittedName>
        <fullName evidence="3">AP-5 complex subunit beta-1</fullName>
    </submittedName>
</protein>
<evidence type="ECO:0000313" key="4">
    <source>
        <dbReference type="Proteomes" id="UP000283530"/>
    </source>
</evidence>
<evidence type="ECO:0000313" key="3">
    <source>
        <dbReference type="EMBL" id="RWR92861.1"/>
    </source>
</evidence>
<dbReference type="InterPro" id="IPR048979">
    <property type="entry name" value="AP5B1_middle"/>
</dbReference>
<dbReference type="Proteomes" id="UP000283530">
    <property type="component" value="Unassembled WGS sequence"/>
</dbReference>
<feature type="domain" description="AP5B1 C-terminal" evidence="2">
    <location>
        <begin position="1069"/>
        <end position="1119"/>
    </location>
</feature>
<accession>A0A3S3NRD7</accession>
<dbReference type="Pfam" id="PF21588">
    <property type="entry name" value="AP5B1_middle"/>
    <property type="match status" value="1"/>
</dbReference>
<dbReference type="Pfam" id="PF21590">
    <property type="entry name" value="AP5B1_C"/>
    <property type="match status" value="1"/>
</dbReference>
<dbReference type="GO" id="GO:0016197">
    <property type="term" value="P:endosomal transport"/>
    <property type="evidence" value="ECO:0007669"/>
    <property type="project" value="InterPro"/>
</dbReference>
<reference evidence="3 4" key="1">
    <citation type="journal article" date="2019" name="Nat. Plants">
        <title>Stout camphor tree genome fills gaps in understanding of flowering plant genome evolution.</title>
        <authorList>
            <person name="Chaw S.M."/>
            <person name="Liu Y.C."/>
            <person name="Wu Y.W."/>
            <person name="Wang H.Y."/>
            <person name="Lin C.I."/>
            <person name="Wu C.S."/>
            <person name="Ke H.M."/>
            <person name="Chang L.Y."/>
            <person name="Hsu C.Y."/>
            <person name="Yang H.T."/>
            <person name="Sudianto E."/>
            <person name="Hsu M.H."/>
            <person name="Wu K.P."/>
            <person name="Wang L.N."/>
            <person name="Leebens-Mack J.H."/>
            <person name="Tsai I.J."/>
        </authorList>
    </citation>
    <scope>NUCLEOTIDE SEQUENCE [LARGE SCALE GENOMIC DNA]</scope>
    <source>
        <strain evidence="4">cv. Chaw 1501</strain>
        <tissue evidence="3">Young leaves</tissue>
    </source>
</reference>
<comment type="caution">
    <text evidence="3">The sequence shown here is derived from an EMBL/GenBank/DDBJ whole genome shotgun (WGS) entry which is preliminary data.</text>
</comment>
<dbReference type="OrthoDB" id="646197at2759"/>
<sequence length="1123" mass="124219">MERPIKQLSPQEWETLIEEFQSAADRCLAQFPGLSLLDLALHSLLRKDTPLPLKSSLILFLDENSLRLIPDPASSSASALAGVLDALRSLVQSPVDAASLTLSLKEQMMVSSTSFMISLDALDRSPRHLQGLVELLLAVANRPNHSVDRHTRSVACECLRELENAYPCLLAEITPHLWNLCQSERTHASQSYILLLTAAIHNLILLSSAAAHNISLLSTSVPLVPFNIPHSLIAGAAQDLNSSSGREISNLNSKELRKVMAFLLERPQILTPCGMMEFMWMLLGIAAALDLQVSLLKVQFSGLLYSYDPILCHVVLMLYSHFSDALDGEESEIARRLTLMSKEVQQPLAFRLLTLHWLLGFKPIKIQSLVPMASEFYPNVFDPLALKALKLDVLAYCSICIDTSLKIEGIVGENVGTGTAVVKLFEEGLICVSAFKWLPPWSSETAVAFRTLHKFLIGVRPHSGVDDSSLRVSMESIIFRTIQTKLVNLASEFRPLVPVIVAFVNRLLGCSSHCCFGERLLQTFDEHLLSKLSIDYKLASYFPIFDRIAENETIPPCGLLELLTAYIVFLAEKHGPDTGLRSWSQGSKVLGICRTMLMHHHSSRVFQPLSQLLAFTCQSFPDVEVRDNARIYLRMLLCIPGVKLRHIMNLGEQLPGVSPSPHLGAFFQAQSPRPFHDAKNLQAVSSYIHLERVIPLLVKQSWSLAISGLGIENNKHGYFEVIGDSKPHIEKEGEGDGGSDVQLPSAAERIEMPQGPLRVMDSKVAEILGILRVHFASIPDFRHMPGFKIKIPCTLRFESEPFNRIWGVDTSGTSSDGVDSLPALYAIVITFSSSAPYGSIPPFHIPFLLGEPSRKDHDLSVKGSLDIVPIENGSDEIEEESFRATVIIELEPREPMPGLVDVSIEANAENGQIIRGPLQSVTVGIEDIFLTAIVPSDIMEDAIPEYYSDLFHALWEACGNSSSTGRETFLLKGGKGIAAISGTSSVKLLEVPAYDLIGAVERYLAPFIVSVTGQSLVNTVKDSGVIKDVIWKYDAYDDATLVPPAHSSPLQLKYIHNENDPDSPSSVRKRNMGCFHVLIFLPPRFHLLLQMEVSEISTLVRIRTDHWPCLAYIDDYLESLFLT</sequence>
<dbReference type="GO" id="GO:0030119">
    <property type="term" value="C:AP-type membrane coat adaptor complex"/>
    <property type="evidence" value="ECO:0007669"/>
    <property type="project" value="TreeGrafter"/>
</dbReference>
<name>A0A3S3NRD7_9MAGN</name>
<keyword evidence="4" id="KW-1185">Reference proteome</keyword>
<feature type="domain" description="AP5B1 middle" evidence="1">
    <location>
        <begin position="253"/>
        <end position="639"/>
    </location>
</feature>
<proteinExistence type="predicted"/>
<gene>
    <name evidence="3" type="ORF">CKAN_02208800</name>
</gene>